<evidence type="ECO:0000256" key="5">
    <source>
        <dbReference type="SAM" id="MobiDB-lite"/>
    </source>
</evidence>
<dbReference type="InterPro" id="IPR011010">
    <property type="entry name" value="DNA_brk_join_enz"/>
</dbReference>
<feature type="region of interest" description="Disordered" evidence="5">
    <location>
        <begin position="183"/>
        <end position="203"/>
    </location>
</feature>
<proteinExistence type="inferred from homology"/>
<protein>
    <submittedName>
        <fullName evidence="7">Integrase</fullName>
    </submittedName>
</protein>
<dbReference type="GO" id="GO:0015074">
    <property type="term" value="P:DNA integration"/>
    <property type="evidence" value="ECO:0007669"/>
    <property type="project" value="UniProtKB-KW"/>
</dbReference>
<dbReference type="InterPro" id="IPR013762">
    <property type="entry name" value="Integrase-like_cat_sf"/>
</dbReference>
<dbReference type="Gene3D" id="1.10.150.130">
    <property type="match status" value="1"/>
</dbReference>
<organism evidence="7 8">
    <name type="scientific">Nocardioides panzhihuensis</name>
    <dbReference type="NCBI Taxonomy" id="860243"/>
    <lineage>
        <taxon>Bacteria</taxon>
        <taxon>Bacillati</taxon>
        <taxon>Actinomycetota</taxon>
        <taxon>Actinomycetes</taxon>
        <taxon>Propionibacteriales</taxon>
        <taxon>Nocardioidaceae</taxon>
        <taxon>Nocardioides</taxon>
    </lineage>
</organism>
<keyword evidence="3" id="KW-0238">DNA-binding</keyword>
<evidence type="ECO:0000256" key="4">
    <source>
        <dbReference type="ARBA" id="ARBA00023172"/>
    </source>
</evidence>
<dbReference type="InterPro" id="IPR002104">
    <property type="entry name" value="Integrase_catalytic"/>
</dbReference>
<comment type="caution">
    <text evidence="7">The sequence shown here is derived from an EMBL/GenBank/DDBJ whole genome shotgun (WGS) entry which is preliminary data.</text>
</comment>
<dbReference type="EMBL" id="JACBZR010000001">
    <property type="protein sequence ID" value="NYI75486.1"/>
    <property type="molecule type" value="Genomic_DNA"/>
</dbReference>
<accession>A0A7Z0IQ57</accession>
<dbReference type="GO" id="GO:0006310">
    <property type="term" value="P:DNA recombination"/>
    <property type="evidence" value="ECO:0007669"/>
    <property type="project" value="UniProtKB-KW"/>
</dbReference>
<reference evidence="7 8" key="1">
    <citation type="submission" date="2020-07" db="EMBL/GenBank/DDBJ databases">
        <title>Sequencing the genomes of 1000 actinobacteria strains.</title>
        <authorList>
            <person name="Klenk H.-P."/>
        </authorList>
    </citation>
    <scope>NUCLEOTIDE SEQUENCE [LARGE SCALE GENOMIC DNA]</scope>
    <source>
        <strain evidence="7 8">DSM 26487</strain>
    </source>
</reference>
<keyword evidence="2" id="KW-0229">DNA integration</keyword>
<dbReference type="InterPro" id="IPR010998">
    <property type="entry name" value="Integrase_recombinase_N"/>
</dbReference>
<evidence type="ECO:0000256" key="1">
    <source>
        <dbReference type="ARBA" id="ARBA00008857"/>
    </source>
</evidence>
<dbReference type="Proteomes" id="UP000564496">
    <property type="component" value="Unassembled WGS sequence"/>
</dbReference>
<sequence length="402" mass="44968">MAYRSRSHSVPEKRAFGSIEPRVRKDGSKAYRARYRSPHTGAFVSAPRTFSARIDAEAWLVEEKKRTEDVATWRPPKVRLEEALRAPVAEEVPTFGEYVEVYLANRRVRGCPLESSTIRVHRSYLKTHILPTFAKVPLDAITLQMADKWYDALDPTKIKTRRECYSLARSIMKVATSARGPIPGRPNPFDIRGAGSGTSPKRDRIASGEELKIILATIREDWRAMVLLATWAGLRFGELCELRGYDVDLDAGKIRIRRAVSKDEHGKPYVKGPKSEAGADDVRIPKSVVPAIRDHLDTHVADPDDLVFPSTGGVHLDQKTFKTAIAGWYDARDAAKADDLRFHDLRATGATLLAQAGATEAEVMMFLRDSTPSAAQRYVRATQSRMDKLTDRLSKVAKASKW</sequence>
<evidence type="ECO:0000313" key="8">
    <source>
        <dbReference type="Proteomes" id="UP000564496"/>
    </source>
</evidence>
<feature type="domain" description="Tyr recombinase" evidence="6">
    <location>
        <begin position="201"/>
        <end position="391"/>
    </location>
</feature>
<dbReference type="Pfam" id="PF14659">
    <property type="entry name" value="Phage_int_SAM_3"/>
    <property type="match status" value="1"/>
</dbReference>
<dbReference type="RefSeq" id="WP_179656205.1">
    <property type="nucleotide sequence ID" value="NZ_JACBZR010000001.1"/>
</dbReference>
<keyword evidence="4" id="KW-0233">DNA recombination</keyword>
<dbReference type="Gene3D" id="1.10.443.10">
    <property type="entry name" value="Intergrase catalytic core"/>
    <property type="match status" value="1"/>
</dbReference>
<dbReference type="Pfam" id="PF26003">
    <property type="entry name" value="Integrase_N_phage"/>
    <property type="match status" value="1"/>
</dbReference>
<dbReference type="PANTHER" id="PTHR30629:SF2">
    <property type="entry name" value="PROPHAGE INTEGRASE INTS-RELATED"/>
    <property type="match status" value="1"/>
</dbReference>
<dbReference type="InterPro" id="IPR050808">
    <property type="entry name" value="Phage_Integrase"/>
</dbReference>
<dbReference type="InterPro" id="IPR004107">
    <property type="entry name" value="Integrase_SAM-like_N"/>
</dbReference>
<dbReference type="SUPFAM" id="SSF56349">
    <property type="entry name" value="DNA breaking-rejoining enzymes"/>
    <property type="match status" value="1"/>
</dbReference>
<dbReference type="PROSITE" id="PS51898">
    <property type="entry name" value="TYR_RECOMBINASE"/>
    <property type="match status" value="1"/>
</dbReference>
<evidence type="ECO:0000256" key="2">
    <source>
        <dbReference type="ARBA" id="ARBA00022908"/>
    </source>
</evidence>
<dbReference type="Pfam" id="PF00589">
    <property type="entry name" value="Phage_integrase"/>
    <property type="match status" value="1"/>
</dbReference>
<evidence type="ECO:0000259" key="6">
    <source>
        <dbReference type="PROSITE" id="PS51898"/>
    </source>
</evidence>
<evidence type="ECO:0000313" key="7">
    <source>
        <dbReference type="EMBL" id="NYI75486.1"/>
    </source>
</evidence>
<dbReference type="GO" id="GO:0003677">
    <property type="term" value="F:DNA binding"/>
    <property type="evidence" value="ECO:0007669"/>
    <property type="project" value="UniProtKB-KW"/>
</dbReference>
<comment type="similarity">
    <text evidence="1">Belongs to the 'phage' integrase family.</text>
</comment>
<name>A0A7Z0IQ57_9ACTN</name>
<dbReference type="CDD" id="cd01189">
    <property type="entry name" value="INT_ICEBs1_C_like"/>
    <property type="match status" value="1"/>
</dbReference>
<dbReference type="PANTHER" id="PTHR30629">
    <property type="entry name" value="PROPHAGE INTEGRASE"/>
    <property type="match status" value="1"/>
</dbReference>
<dbReference type="AlphaFoldDB" id="A0A7Z0IQ57"/>
<gene>
    <name evidence="7" type="ORF">BJ988_000134</name>
</gene>
<evidence type="ECO:0000256" key="3">
    <source>
        <dbReference type="ARBA" id="ARBA00023125"/>
    </source>
</evidence>
<keyword evidence="8" id="KW-1185">Reference proteome</keyword>
<dbReference type="InterPro" id="IPR058717">
    <property type="entry name" value="Phage_L5_Integrase_N"/>
</dbReference>